<dbReference type="PROSITE" id="PS51786">
    <property type="entry name" value="LON_PROTEOLYTIC"/>
    <property type="match status" value="1"/>
</dbReference>
<proteinExistence type="inferred from homology"/>
<dbReference type="InterPro" id="IPR001478">
    <property type="entry name" value="PDZ"/>
</dbReference>
<dbReference type="EMBL" id="JAUHJR010000017">
    <property type="protein sequence ID" value="MDN4163569.1"/>
    <property type="molecule type" value="Genomic_DNA"/>
</dbReference>
<sequence>MTQRTLAALLAVPLVVALLVAAASHPLPYVTYEPGLTVDVLGEDGGKEIVEVDGEQTYRDPGELRMTTVYVSRPNAEVSLVEVMKDWLSDEAAVYPYEAVYEQGTTDEENEAEGAVDMVTSQDAATAVALTELGYDVEPAVEVLLVTEGTPADGRLRVRDVFLEADGVEIEEPQDLVDVVKASEPGEPVTFRVLRKGEERTVEVVPERVDGTPQVGVRLGTGFTFPFEVAVNIDPQIGGPSAGLMFSLAIYDTLTEGSLTGEKVVAGSGTIDAEGRVGPIGGIQQKIVGARDAGASLFLVPPDNCKDALGAPADDMRLVRAETMHDAVEAIKAWVEDPDTDDLPSCDDN</sequence>
<keyword evidence="5" id="KW-1185">Reference proteome</keyword>
<dbReference type="InterPro" id="IPR036034">
    <property type="entry name" value="PDZ_sf"/>
</dbReference>
<feature type="signal peptide" evidence="2">
    <location>
        <begin position="1"/>
        <end position="22"/>
    </location>
</feature>
<dbReference type="SUPFAM" id="SSF50156">
    <property type="entry name" value="PDZ domain-like"/>
    <property type="match status" value="1"/>
</dbReference>
<dbReference type="EC" id="3.4.21.53" evidence="1"/>
<name>A0ABT8EZW2_9ACTN</name>
<feature type="domain" description="Lon proteolytic" evidence="3">
    <location>
        <begin position="235"/>
        <end position="334"/>
    </location>
</feature>
<evidence type="ECO:0000256" key="2">
    <source>
        <dbReference type="SAM" id="SignalP"/>
    </source>
</evidence>
<keyword evidence="1" id="KW-0720">Serine protease</keyword>
<feature type="active site" evidence="1">
    <location>
        <position position="241"/>
    </location>
</feature>
<evidence type="ECO:0000259" key="3">
    <source>
        <dbReference type="PROSITE" id="PS51786"/>
    </source>
</evidence>
<evidence type="ECO:0000256" key="1">
    <source>
        <dbReference type="PROSITE-ProRule" id="PRU01122"/>
    </source>
</evidence>
<dbReference type="Gene3D" id="3.30.230.10">
    <property type="match status" value="1"/>
</dbReference>
<dbReference type="Gene3D" id="2.30.42.10">
    <property type="match status" value="1"/>
</dbReference>
<keyword evidence="1" id="KW-0378">Hydrolase</keyword>
<dbReference type="SUPFAM" id="SSF54211">
    <property type="entry name" value="Ribosomal protein S5 domain 2-like"/>
    <property type="match status" value="1"/>
</dbReference>
<keyword evidence="1" id="KW-0645">Protease</keyword>
<accession>A0ABT8EZW2</accession>
<reference evidence="4" key="1">
    <citation type="submission" date="2023-06" db="EMBL/GenBank/DDBJ databases">
        <title>Draft genome sequence of Nocardioides sp. SOB72.</title>
        <authorList>
            <person name="Zhang G."/>
        </authorList>
    </citation>
    <scope>NUCLEOTIDE SEQUENCE</scope>
    <source>
        <strain evidence="4">SOB72</strain>
    </source>
</reference>
<comment type="catalytic activity">
    <reaction evidence="1">
        <text>Hydrolysis of proteins in presence of ATP.</text>
        <dbReference type="EC" id="3.4.21.53"/>
    </reaction>
</comment>
<dbReference type="Proteomes" id="UP001168537">
    <property type="component" value="Unassembled WGS sequence"/>
</dbReference>
<feature type="chain" id="PRO_5046942159" description="endopeptidase La" evidence="2">
    <location>
        <begin position="23"/>
        <end position="349"/>
    </location>
</feature>
<protein>
    <recommendedName>
        <fullName evidence="1">endopeptidase La</fullName>
        <ecNumber evidence="1">3.4.21.53</ecNumber>
    </recommendedName>
</protein>
<organism evidence="4 5">
    <name type="scientific">Nocardioides abyssi</name>
    <dbReference type="NCBI Taxonomy" id="3058370"/>
    <lineage>
        <taxon>Bacteria</taxon>
        <taxon>Bacillati</taxon>
        <taxon>Actinomycetota</taxon>
        <taxon>Actinomycetes</taxon>
        <taxon>Propionibacteriales</taxon>
        <taxon>Nocardioidaceae</taxon>
        <taxon>Nocardioides</taxon>
    </lineage>
</organism>
<dbReference type="InterPro" id="IPR008269">
    <property type="entry name" value="Lon_proteolytic"/>
</dbReference>
<gene>
    <name evidence="4" type="ORF">QWY29_19545</name>
</gene>
<comment type="similarity">
    <text evidence="1">Belongs to the peptidase S16 family.</text>
</comment>
<comment type="caution">
    <text evidence="4">The sequence shown here is derived from an EMBL/GenBank/DDBJ whole genome shotgun (WGS) entry which is preliminary data.</text>
</comment>
<dbReference type="Pfam" id="PF05362">
    <property type="entry name" value="Lon_C"/>
    <property type="match status" value="1"/>
</dbReference>
<dbReference type="RefSeq" id="WP_300962887.1">
    <property type="nucleotide sequence ID" value="NZ_JAUHJR010000017.1"/>
</dbReference>
<feature type="active site" evidence="1">
    <location>
        <position position="286"/>
    </location>
</feature>
<dbReference type="Pfam" id="PF13180">
    <property type="entry name" value="PDZ_2"/>
    <property type="match status" value="1"/>
</dbReference>
<evidence type="ECO:0000313" key="4">
    <source>
        <dbReference type="EMBL" id="MDN4163569.1"/>
    </source>
</evidence>
<dbReference type="InterPro" id="IPR020568">
    <property type="entry name" value="Ribosomal_Su5_D2-typ_SF"/>
</dbReference>
<dbReference type="InterPro" id="IPR014721">
    <property type="entry name" value="Ribsml_uS5_D2-typ_fold_subgr"/>
</dbReference>
<keyword evidence="2" id="KW-0732">Signal</keyword>
<dbReference type="InterPro" id="IPR027065">
    <property type="entry name" value="Lon_Prtase"/>
</dbReference>
<evidence type="ECO:0000313" key="5">
    <source>
        <dbReference type="Proteomes" id="UP001168537"/>
    </source>
</evidence>
<dbReference type="PANTHER" id="PTHR10046">
    <property type="entry name" value="ATP DEPENDENT LON PROTEASE FAMILY MEMBER"/>
    <property type="match status" value="1"/>
</dbReference>